<evidence type="ECO:0000256" key="1">
    <source>
        <dbReference type="SAM" id="Coils"/>
    </source>
</evidence>
<dbReference type="RefSeq" id="WP_188025885.1">
    <property type="nucleotide sequence ID" value="NZ_JACHGR010000003.1"/>
</dbReference>
<feature type="region of interest" description="Disordered" evidence="2">
    <location>
        <begin position="1"/>
        <end position="24"/>
    </location>
</feature>
<evidence type="ECO:0000313" key="4">
    <source>
        <dbReference type="Proteomes" id="UP000585721"/>
    </source>
</evidence>
<sequence length="132" mass="14809">MANGWGGRRTGAGAPKGNNNAVQHGDYCRPKVDVDCSSTRELRVMNAAILRIQFSLPEMGKGTPSEVREYLRLNGMSGWVTDKIIQATRKKSKDRLKDIEAKRREAKTELLEAKARLIAAKHQFRLRVNTSD</sequence>
<dbReference type="AlphaFoldDB" id="A0A841G829"/>
<evidence type="ECO:0000313" key="3">
    <source>
        <dbReference type="EMBL" id="MBB6055098.1"/>
    </source>
</evidence>
<accession>A0A841G829</accession>
<reference evidence="3 4" key="1">
    <citation type="submission" date="2020-08" db="EMBL/GenBank/DDBJ databases">
        <title>Genomic Encyclopedia of Type Strains, Phase IV (KMG-IV): sequencing the most valuable type-strain genomes for metagenomic binning, comparative biology and taxonomic classification.</title>
        <authorList>
            <person name="Goeker M."/>
        </authorList>
    </citation>
    <scope>NUCLEOTIDE SEQUENCE [LARGE SCALE GENOMIC DNA]</scope>
    <source>
        <strain evidence="3 4">DSM 22975</strain>
    </source>
</reference>
<evidence type="ECO:0000256" key="2">
    <source>
        <dbReference type="SAM" id="MobiDB-lite"/>
    </source>
</evidence>
<name>A0A841G829_9GAMM</name>
<keyword evidence="4" id="KW-1185">Reference proteome</keyword>
<feature type="compositionally biased region" description="Gly residues" evidence="2">
    <location>
        <begin position="1"/>
        <end position="10"/>
    </location>
</feature>
<keyword evidence="1" id="KW-0175">Coiled coil</keyword>
<protein>
    <submittedName>
        <fullName evidence="3">Uncharacterized protein</fullName>
    </submittedName>
</protein>
<proteinExistence type="predicted"/>
<dbReference type="EMBL" id="JACHGR010000003">
    <property type="protein sequence ID" value="MBB6055098.1"/>
    <property type="molecule type" value="Genomic_DNA"/>
</dbReference>
<dbReference type="Proteomes" id="UP000585721">
    <property type="component" value="Unassembled WGS sequence"/>
</dbReference>
<organism evidence="3 4">
    <name type="scientific">Tolumonas osonensis</name>
    <dbReference type="NCBI Taxonomy" id="675874"/>
    <lineage>
        <taxon>Bacteria</taxon>
        <taxon>Pseudomonadati</taxon>
        <taxon>Pseudomonadota</taxon>
        <taxon>Gammaproteobacteria</taxon>
        <taxon>Aeromonadales</taxon>
        <taxon>Aeromonadaceae</taxon>
        <taxon>Tolumonas</taxon>
    </lineage>
</organism>
<gene>
    <name evidence="3" type="ORF">HNR75_000980</name>
</gene>
<comment type="caution">
    <text evidence="3">The sequence shown here is derived from an EMBL/GenBank/DDBJ whole genome shotgun (WGS) entry which is preliminary data.</text>
</comment>
<feature type="coiled-coil region" evidence="1">
    <location>
        <begin position="89"/>
        <end position="123"/>
    </location>
</feature>